<gene>
    <name evidence="1" type="ORF">SAMN02927900_03045</name>
</gene>
<proteinExistence type="predicted"/>
<organism evidence="1 2">
    <name type="scientific">Rhizobium mongolense subsp. loessense</name>
    <dbReference type="NCBI Taxonomy" id="158890"/>
    <lineage>
        <taxon>Bacteria</taxon>
        <taxon>Pseudomonadati</taxon>
        <taxon>Pseudomonadota</taxon>
        <taxon>Alphaproteobacteria</taxon>
        <taxon>Hyphomicrobiales</taxon>
        <taxon>Rhizobiaceae</taxon>
        <taxon>Rhizobium/Agrobacterium group</taxon>
        <taxon>Rhizobium</taxon>
    </lineage>
</organism>
<accession>A0A1G4RV73</accession>
<evidence type="ECO:0000313" key="2">
    <source>
        <dbReference type="Proteomes" id="UP000199542"/>
    </source>
</evidence>
<reference evidence="1 2" key="1">
    <citation type="submission" date="2016-10" db="EMBL/GenBank/DDBJ databases">
        <authorList>
            <person name="de Groot N.N."/>
        </authorList>
    </citation>
    <scope>NUCLEOTIDE SEQUENCE [LARGE SCALE GENOMIC DNA]</scope>
    <source>
        <strain evidence="1 2">CGMCC 1.3401</strain>
    </source>
</reference>
<name>A0A1G4RV73_9HYPH</name>
<dbReference type="Proteomes" id="UP000199542">
    <property type="component" value="Unassembled WGS sequence"/>
</dbReference>
<protein>
    <submittedName>
        <fullName evidence="1">Uncharacterized protein</fullName>
    </submittedName>
</protein>
<dbReference type="EMBL" id="FMTM01000004">
    <property type="protein sequence ID" value="SCW60730.1"/>
    <property type="molecule type" value="Genomic_DNA"/>
</dbReference>
<dbReference type="AlphaFoldDB" id="A0A1G4RV73"/>
<sequence length="92" mass="10334">MRPSTRGTDDINWHETREGGKTVRHAFQRQGKIVELGQQCWTMPDGIELELLDQPQFARGGLTRSRGFYDTEERTTSVLGPEAEIIAAPSTC</sequence>
<evidence type="ECO:0000313" key="1">
    <source>
        <dbReference type="EMBL" id="SCW60730.1"/>
    </source>
</evidence>